<dbReference type="PANTHER" id="PTHR48302:SF2">
    <property type="entry name" value="DUF1985 DOMAIN-CONTAINING PROTEIN"/>
    <property type="match status" value="1"/>
</dbReference>
<evidence type="ECO:0000313" key="1">
    <source>
        <dbReference type="EMBL" id="KAJ8570534.1"/>
    </source>
</evidence>
<proteinExistence type="predicted"/>
<name>A0A9Q1MWN8_9SOLA</name>
<keyword evidence="2" id="KW-1185">Reference proteome</keyword>
<dbReference type="PANTHER" id="PTHR48302">
    <property type="entry name" value="ULP1 PROTEASE FAMILY, C-TERMINAL CATALYTIC DOMAIN CONTAINING PROTEIN"/>
    <property type="match status" value="1"/>
</dbReference>
<protein>
    <submittedName>
        <fullName evidence="1">Uncharacterized protein</fullName>
    </submittedName>
</protein>
<sequence>MLESMKDKVGRMSSMYRCDDLPLTFQCWFYECCGYADKSLPYRMGDSVSRILNWSVKKNQKLNNEVVSLEEEIKPSFKKIFKALNIKDDSKIRVCKVDDLPDPSDVVDEGMKGNDHVGDNEVDECMKVGDDAGKISGDEEVDTVVKSVTETILDDQVIDDAADECIKVGDNVDWSTVPNVEFSKFSQFGSVKNNKARKEVSNVVKGMTEAMKKVGTEKL</sequence>
<comment type="caution">
    <text evidence="1">The sequence shown here is derived from an EMBL/GenBank/DDBJ whole genome shotgun (WGS) entry which is preliminary data.</text>
</comment>
<dbReference type="OrthoDB" id="1112035at2759"/>
<gene>
    <name evidence="1" type="ORF">K7X08_037506</name>
</gene>
<accession>A0A9Q1MWN8</accession>
<evidence type="ECO:0000313" key="2">
    <source>
        <dbReference type="Proteomes" id="UP001152561"/>
    </source>
</evidence>
<reference evidence="2" key="1">
    <citation type="journal article" date="2023" name="Proc. Natl. Acad. Sci. U.S.A.">
        <title>Genomic and structural basis for evolution of tropane alkaloid biosynthesis.</title>
        <authorList>
            <person name="Wanga Y.-J."/>
            <person name="Taina T."/>
            <person name="Yua J.-Y."/>
            <person name="Lia J."/>
            <person name="Xua B."/>
            <person name="Chenc J."/>
            <person name="D'Auriad J.C."/>
            <person name="Huanga J.-P."/>
            <person name="Huanga S.-X."/>
        </authorList>
    </citation>
    <scope>NUCLEOTIDE SEQUENCE [LARGE SCALE GENOMIC DNA]</scope>
    <source>
        <strain evidence="2">cv. KIB-2019</strain>
    </source>
</reference>
<dbReference type="EMBL" id="JAJAGQ010000002">
    <property type="protein sequence ID" value="KAJ8570534.1"/>
    <property type="molecule type" value="Genomic_DNA"/>
</dbReference>
<organism evidence="1 2">
    <name type="scientific">Anisodus acutangulus</name>
    <dbReference type="NCBI Taxonomy" id="402998"/>
    <lineage>
        <taxon>Eukaryota</taxon>
        <taxon>Viridiplantae</taxon>
        <taxon>Streptophyta</taxon>
        <taxon>Embryophyta</taxon>
        <taxon>Tracheophyta</taxon>
        <taxon>Spermatophyta</taxon>
        <taxon>Magnoliopsida</taxon>
        <taxon>eudicotyledons</taxon>
        <taxon>Gunneridae</taxon>
        <taxon>Pentapetalae</taxon>
        <taxon>asterids</taxon>
        <taxon>lamiids</taxon>
        <taxon>Solanales</taxon>
        <taxon>Solanaceae</taxon>
        <taxon>Solanoideae</taxon>
        <taxon>Hyoscyameae</taxon>
        <taxon>Anisodus</taxon>
    </lineage>
</organism>
<dbReference type="Proteomes" id="UP001152561">
    <property type="component" value="Unassembled WGS sequence"/>
</dbReference>
<dbReference type="AlphaFoldDB" id="A0A9Q1MWN8"/>